<keyword evidence="4" id="KW-1185">Reference proteome</keyword>
<feature type="domain" description="GerMN" evidence="2">
    <location>
        <begin position="52"/>
        <end position="158"/>
    </location>
</feature>
<feature type="region of interest" description="Disordered" evidence="1">
    <location>
        <begin position="20"/>
        <end position="44"/>
    </location>
</feature>
<evidence type="ECO:0000313" key="4">
    <source>
        <dbReference type="Proteomes" id="UP000636960"/>
    </source>
</evidence>
<accession>A0A919MUE8</accession>
<sequence>MRRLLPLLLAVALAGGCGVPVDEEPRDLGGPRPPSGSSRPAPDGFGTAVERLYMVRDGALVRVIRRVSVPPTPLQMLDDLLRGPTRSEQEDGLATALSTMRIEGMTVVQRRATVVVGERSADGTRNDEMLAYGQIVCTLTSQGAEVGTVSFVSEGRPLGVPRGDGSLYTGPLTVADYSNLIEP</sequence>
<dbReference type="AlphaFoldDB" id="A0A919MUE8"/>
<dbReference type="RefSeq" id="WP_203781556.1">
    <property type="nucleotide sequence ID" value="NZ_BOMV01000026.1"/>
</dbReference>
<organism evidence="3 4">
    <name type="scientific">Paractinoplanes rishiriensis</name>
    <dbReference type="NCBI Taxonomy" id="1050105"/>
    <lineage>
        <taxon>Bacteria</taxon>
        <taxon>Bacillati</taxon>
        <taxon>Actinomycetota</taxon>
        <taxon>Actinomycetes</taxon>
        <taxon>Micromonosporales</taxon>
        <taxon>Micromonosporaceae</taxon>
        <taxon>Paractinoplanes</taxon>
    </lineage>
</organism>
<evidence type="ECO:0000259" key="2">
    <source>
        <dbReference type="Pfam" id="PF10646"/>
    </source>
</evidence>
<reference evidence="3" key="1">
    <citation type="submission" date="2021-01" db="EMBL/GenBank/DDBJ databases">
        <title>Whole genome shotgun sequence of Actinoplanes rishiriensis NBRC 108556.</title>
        <authorList>
            <person name="Komaki H."/>
            <person name="Tamura T."/>
        </authorList>
    </citation>
    <scope>NUCLEOTIDE SEQUENCE</scope>
    <source>
        <strain evidence="3">NBRC 108556</strain>
    </source>
</reference>
<comment type="caution">
    <text evidence="3">The sequence shown here is derived from an EMBL/GenBank/DDBJ whole genome shotgun (WGS) entry which is preliminary data.</text>
</comment>
<gene>
    <name evidence="3" type="ORF">Ari01nite_27240</name>
</gene>
<protein>
    <recommendedName>
        <fullName evidence="2">GerMN domain-containing protein</fullName>
    </recommendedName>
</protein>
<dbReference type="PROSITE" id="PS51257">
    <property type="entry name" value="PROKAR_LIPOPROTEIN"/>
    <property type="match status" value="1"/>
</dbReference>
<dbReference type="Pfam" id="PF10646">
    <property type="entry name" value="Germane"/>
    <property type="match status" value="1"/>
</dbReference>
<dbReference type="InterPro" id="IPR019606">
    <property type="entry name" value="GerMN"/>
</dbReference>
<dbReference type="EMBL" id="BOMV01000026">
    <property type="protein sequence ID" value="GIE95259.1"/>
    <property type="molecule type" value="Genomic_DNA"/>
</dbReference>
<name>A0A919MUE8_9ACTN</name>
<proteinExistence type="predicted"/>
<evidence type="ECO:0000256" key="1">
    <source>
        <dbReference type="SAM" id="MobiDB-lite"/>
    </source>
</evidence>
<dbReference type="Proteomes" id="UP000636960">
    <property type="component" value="Unassembled WGS sequence"/>
</dbReference>
<evidence type="ECO:0000313" key="3">
    <source>
        <dbReference type="EMBL" id="GIE95259.1"/>
    </source>
</evidence>